<feature type="transmembrane region" description="Helical" evidence="1">
    <location>
        <begin position="65"/>
        <end position="86"/>
    </location>
</feature>
<accession>A0A7V8NTK9</accession>
<evidence type="ECO:0000256" key="1">
    <source>
        <dbReference type="SAM" id="Phobius"/>
    </source>
</evidence>
<evidence type="ECO:0000313" key="2">
    <source>
        <dbReference type="EMBL" id="MBA0087126.1"/>
    </source>
</evidence>
<dbReference type="Proteomes" id="UP000567293">
    <property type="component" value="Unassembled WGS sequence"/>
</dbReference>
<keyword evidence="1" id="KW-0812">Transmembrane</keyword>
<protein>
    <recommendedName>
        <fullName evidence="4">DUF3592 domain-containing protein</fullName>
    </recommendedName>
</protein>
<sequence>MFRRRFLKRTGIFLAGSLAFPYVSQIYPPLDVDLMLVVFGVIFFVALGIAVILDRRARKHQELEMLKHVYAGFILLPWIFAAFLFVNGRLDSPKNVVYHAETVAGRYNMPGIVRGSRRLIVSSWREGQKYERLAADADDFDRFKQGDQVNVGVEPGALWIPWYYGIYRR</sequence>
<evidence type="ECO:0008006" key="4">
    <source>
        <dbReference type="Google" id="ProtNLM"/>
    </source>
</evidence>
<dbReference type="AlphaFoldDB" id="A0A7V8NTK9"/>
<keyword evidence="1" id="KW-1133">Transmembrane helix</keyword>
<organism evidence="2 3">
    <name type="scientific">Candidatus Acidiferrum panamense</name>
    <dbReference type="NCBI Taxonomy" id="2741543"/>
    <lineage>
        <taxon>Bacteria</taxon>
        <taxon>Pseudomonadati</taxon>
        <taxon>Acidobacteriota</taxon>
        <taxon>Terriglobia</taxon>
        <taxon>Candidatus Acidiferrales</taxon>
        <taxon>Candidatus Acidiferrum</taxon>
    </lineage>
</organism>
<keyword evidence="3" id="KW-1185">Reference proteome</keyword>
<reference evidence="2" key="1">
    <citation type="submission" date="2020-06" db="EMBL/GenBank/DDBJ databases">
        <title>Legume-microbial interactions unlock mineral nutrients during tropical forest succession.</title>
        <authorList>
            <person name="Epihov D.Z."/>
        </authorList>
    </citation>
    <scope>NUCLEOTIDE SEQUENCE [LARGE SCALE GENOMIC DNA]</scope>
    <source>
        <strain evidence="2">Pan2503</strain>
    </source>
</reference>
<gene>
    <name evidence="2" type="ORF">HRJ53_19250</name>
</gene>
<keyword evidence="1" id="KW-0472">Membrane</keyword>
<dbReference type="EMBL" id="JACDQQ010001843">
    <property type="protein sequence ID" value="MBA0087126.1"/>
    <property type="molecule type" value="Genomic_DNA"/>
</dbReference>
<feature type="transmembrane region" description="Helical" evidence="1">
    <location>
        <begin position="35"/>
        <end position="53"/>
    </location>
</feature>
<name>A0A7V8NTK9_9BACT</name>
<comment type="caution">
    <text evidence="2">The sequence shown here is derived from an EMBL/GenBank/DDBJ whole genome shotgun (WGS) entry which is preliminary data.</text>
</comment>
<proteinExistence type="predicted"/>
<evidence type="ECO:0000313" key="3">
    <source>
        <dbReference type="Proteomes" id="UP000567293"/>
    </source>
</evidence>